<reference evidence="2 4" key="1">
    <citation type="submission" date="2023-10" db="EMBL/GenBank/DDBJ databases">
        <title>Culture-based analysis of two novel bacteria associated with mangrove crab gills.</title>
        <authorList>
            <person name="Yang X."/>
            <person name="Garuglieri E."/>
            <person name="Van Goethem M.W."/>
            <person name="Fusi M."/>
            <person name="Marasco R."/>
            <person name="Daffonchio D.G."/>
        </authorList>
    </citation>
    <scope>NUCLEOTIDE SEQUENCE [LARGE SCALE GENOMIC DNA]</scope>
    <source>
        <strain evidence="3">UG2-1</strain>
        <strain evidence="2">UG2-2</strain>
        <strain evidence="4">UG2_2</strain>
    </source>
</reference>
<name>A0AAU6NYG9_9FLAO</name>
<feature type="transmembrane region" description="Helical" evidence="1">
    <location>
        <begin position="32"/>
        <end position="50"/>
    </location>
</feature>
<gene>
    <name evidence="3" type="ORF">R3L15_08495</name>
    <name evidence="2" type="ORF">R3L16_13095</name>
</gene>
<evidence type="ECO:0000313" key="2">
    <source>
        <dbReference type="EMBL" id="WXA02674.1"/>
    </source>
</evidence>
<feature type="transmembrane region" description="Helical" evidence="1">
    <location>
        <begin position="65"/>
        <end position="87"/>
    </location>
</feature>
<dbReference type="AlphaFoldDB" id="A0AAU6NYG9"/>
<protein>
    <submittedName>
        <fullName evidence="2">Uncharacterized protein</fullName>
    </submittedName>
</protein>
<sequence length="155" mass="18423">MKKRFVLVQGYVSMDNDTLYVENNKHNIVQDLKSKTILPIIAGILLYNIIQKQKFNSTIETTKEIILLGFQWLGLIVIILIIAYLIFKIHWSNKIIINNLKKIEIDNSDDFVTEMTLTTVKNREKHMEFRKLENQLEPFLEEIKKRNSRIKIKYK</sequence>
<evidence type="ECO:0000313" key="3">
    <source>
        <dbReference type="EMBL" id="WXA12165.1"/>
    </source>
</evidence>
<dbReference type="RefSeq" id="WP_338731126.1">
    <property type="nucleotide sequence ID" value="NZ_CP136924.1"/>
</dbReference>
<keyword evidence="1" id="KW-0812">Transmembrane</keyword>
<dbReference type="EMBL" id="CP136924">
    <property type="protein sequence ID" value="WXA02674.1"/>
    <property type="molecule type" value="Genomic_DNA"/>
</dbReference>
<keyword evidence="4" id="KW-1185">Reference proteome</keyword>
<keyword evidence="1" id="KW-0472">Membrane</keyword>
<accession>A0AAU6NYG9</accession>
<dbReference type="KEGG" id="mcaa:R3L15_08495"/>
<dbReference type="Proteomes" id="UP001368318">
    <property type="component" value="Chromosome"/>
</dbReference>
<organism evidence="2 4">
    <name type="scientific">Mangrovimonas cancribranchiae</name>
    <dbReference type="NCBI Taxonomy" id="3080055"/>
    <lineage>
        <taxon>Bacteria</taxon>
        <taxon>Pseudomonadati</taxon>
        <taxon>Bacteroidota</taxon>
        <taxon>Flavobacteriia</taxon>
        <taxon>Flavobacteriales</taxon>
        <taxon>Flavobacteriaceae</taxon>
        <taxon>Mangrovimonas</taxon>
    </lineage>
</organism>
<dbReference type="EMBL" id="CP136925">
    <property type="protein sequence ID" value="WXA12165.1"/>
    <property type="molecule type" value="Genomic_DNA"/>
</dbReference>
<proteinExistence type="predicted"/>
<evidence type="ECO:0000256" key="1">
    <source>
        <dbReference type="SAM" id="Phobius"/>
    </source>
</evidence>
<evidence type="ECO:0000313" key="4">
    <source>
        <dbReference type="Proteomes" id="UP001368318"/>
    </source>
</evidence>
<keyword evidence="1" id="KW-1133">Transmembrane helix</keyword>